<sequence length="50" mass="5302">MHSIGSASIVQVPTQVPVAGGETESVYPGDAWPAPYRGSKYSVRRLVRSG</sequence>
<accession>A0A382VEN5</accession>
<feature type="non-terminal residue" evidence="1">
    <location>
        <position position="50"/>
    </location>
</feature>
<proteinExistence type="predicted"/>
<protein>
    <submittedName>
        <fullName evidence="1">Uncharacterized protein</fullName>
    </submittedName>
</protein>
<evidence type="ECO:0000313" key="1">
    <source>
        <dbReference type="EMBL" id="SVD44969.1"/>
    </source>
</evidence>
<name>A0A382VEN5_9ZZZZ</name>
<dbReference type="AlphaFoldDB" id="A0A382VEN5"/>
<organism evidence="1">
    <name type="scientific">marine metagenome</name>
    <dbReference type="NCBI Taxonomy" id="408172"/>
    <lineage>
        <taxon>unclassified sequences</taxon>
        <taxon>metagenomes</taxon>
        <taxon>ecological metagenomes</taxon>
    </lineage>
</organism>
<dbReference type="EMBL" id="UINC01151392">
    <property type="protein sequence ID" value="SVD44969.1"/>
    <property type="molecule type" value="Genomic_DNA"/>
</dbReference>
<gene>
    <name evidence="1" type="ORF">METZ01_LOCUS397823</name>
</gene>
<reference evidence="1" key="1">
    <citation type="submission" date="2018-05" db="EMBL/GenBank/DDBJ databases">
        <authorList>
            <person name="Lanie J.A."/>
            <person name="Ng W.-L."/>
            <person name="Kazmierczak K.M."/>
            <person name="Andrzejewski T.M."/>
            <person name="Davidsen T.M."/>
            <person name="Wayne K.J."/>
            <person name="Tettelin H."/>
            <person name="Glass J.I."/>
            <person name="Rusch D."/>
            <person name="Podicherti R."/>
            <person name="Tsui H.-C.T."/>
            <person name="Winkler M.E."/>
        </authorList>
    </citation>
    <scope>NUCLEOTIDE SEQUENCE</scope>
</reference>